<evidence type="ECO:0000313" key="2">
    <source>
        <dbReference type="EMBL" id="KAL0101950.1"/>
    </source>
</evidence>
<proteinExistence type="predicted"/>
<dbReference type="AlphaFoldDB" id="A0AAW2EG26"/>
<evidence type="ECO:0000313" key="3">
    <source>
        <dbReference type="Proteomes" id="UP001430953"/>
    </source>
</evidence>
<dbReference type="Proteomes" id="UP001430953">
    <property type="component" value="Unassembled WGS sequence"/>
</dbReference>
<gene>
    <name evidence="2" type="ORF">PUN28_018482</name>
</gene>
<feature type="region of interest" description="Disordered" evidence="1">
    <location>
        <begin position="50"/>
        <end position="90"/>
    </location>
</feature>
<comment type="caution">
    <text evidence="2">The sequence shown here is derived from an EMBL/GenBank/DDBJ whole genome shotgun (WGS) entry which is preliminary data.</text>
</comment>
<keyword evidence="3" id="KW-1185">Reference proteome</keyword>
<reference evidence="2 3" key="1">
    <citation type="submission" date="2023-03" db="EMBL/GenBank/DDBJ databases">
        <title>High recombination rates correlate with genetic variation in Cardiocondyla obscurior ants.</title>
        <authorList>
            <person name="Errbii M."/>
        </authorList>
    </citation>
    <scope>NUCLEOTIDE SEQUENCE [LARGE SCALE GENOMIC DNA]</scope>
    <source>
        <strain evidence="2">Alpha-2009</strain>
        <tissue evidence="2">Whole body</tissue>
    </source>
</reference>
<sequence>MRSISRRQLITQIPTQHSDALIILRAFPCVHASRRNLYIGIYVYKRLNKPRKRERERDRVSAANKRTKCSLTSEENQKLRENITSDSPEN</sequence>
<organism evidence="2 3">
    <name type="scientific">Cardiocondyla obscurior</name>
    <dbReference type="NCBI Taxonomy" id="286306"/>
    <lineage>
        <taxon>Eukaryota</taxon>
        <taxon>Metazoa</taxon>
        <taxon>Ecdysozoa</taxon>
        <taxon>Arthropoda</taxon>
        <taxon>Hexapoda</taxon>
        <taxon>Insecta</taxon>
        <taxon>Pterygota</taxon>
        <taxon>Neoptera</taxon>
        <taxon>Endopterygota</taxon>
        <taxon>Hymenoptera</taxon>
        <taxon>Apocrita</taxon>
        <taxon>Aculeata</taxon>
        <taxon>Formicoidea</taxon>
        <taxon>Formicidae</taxon>
        <taxon>Myrmicinae</taxon>
        <taxon>Cardiocondyla</taxon>
    </lineage>
</organism>
<name>A0AAW2EG26_9HYME</name>
<dbReference type="EMBL" id="JADYXP020000023">
    <property type="protein sequence ID" value="KAL0101950.1"/>
    <property type="molecule type" value="Genomic_DNA"/>
</dbReference>
<protein>
    <submittedName>
        <fullName evidence="2">Uncharacterized protein</fullName>
    </submittedName>
</protein>
<evidence type="ECO:0000256" key="1">
    <source>
        <dbReference type="SAM" id="MobiDB-lite"/>
    </source>
</evidence>
<accession>A0AAW2EG26</accession>